<sequence length="102" mass="11188">MTQLIIFREFQGIGSAAIYSLAVVMCFELVPSEKFAKYTSIVSAVPAIGLVLGPMLGGIITNYTTWRWGFLYNVILGALIIFALFLTIPKKISSPRPSAIYP</sequence>
<keyword evidence="4 5" id="KW-0472">Membrane</keyword>
<dbReference type="Gene3D" id="1.20.1720.10">
    <property type="entry name" value="Multidrug resistance protein D"/>
    <property type="match status" value="1"/>
</dbReference>
<dbReference type="PANTHER" id="PTHR23501:SF43">
    <property type="entry name" value="MULTIDRUG TRANSPORTER, PUTATIVE (AFU_ORTHOLOGUE AFUA_6G03040)-RELATED"/>
    <property type="match status" value="1"/>
</dbReference>
<keyword evidence="3 5" id="KW-1133">Transmembrane helix</keyword>
<dbReference type="InterPro" id="IPR036259">
    <property type="entry name" value="MFS_trans_sf"/>
</dbReference>
<feature type="transmembrane region" description="Helical" evidence="5">
    <location>
        <begin position="70"/>
        <end position="88"/>
    </location>
</feature>
<evidence type="ECO:0000259" key="6">
    <source>
        <dbReference type="PROSITE" id="PS50850"/>
    </source>
</evidence>
<keyword evidence="2 5" id="KW-0812">Transmembrane</keyword>
<feature type="transmembrane region" description="Helical" evidence="5">
    <location>
        <begin position="42"/>
        <end position="64"/>
    </location>
</feature>
<comment type="caution">
    <text evidence="7">The sequence shown here is derived from an EMBL/GenBank/DDBJ whole genome shotgun (WGS) entry which is preliminary data.</text>
</comment>
<dbReference type="PROSITE" id="PS50850">
    <property type="entry name" value="MFS"/>
    <property type="match status" value="1"/>
</dbReference>
<dbReference type="Proteomes" id="UP000249056">
    <property type="component" value="Unassembled WGS sequence"/>
</dbReference>
<dbReference type="InterPro" id="IPR011701">
    <property type="entry name" value="MFS"/>
</dbReference>
<gene>
    <name evidence="7" type="ORF">DID88_001028</name>
</gene>
<dbReference type="SUPFAM" id="SSF103473">
    <property type="entry name" value="MFS general substrate transporter"/>
    <property type="match status" value="1"/>
</dbReference>
<feature type="domain" description="Major facilitator superfamily (MFS) profile" evidence="6">
    <location>
        <begin position="1"/>
        <end position="102"/>
    </location>
</feature>
<accession>A0A395IYZ0</accession>
<protein>
    <recommendedName>
        <fullName evidence="6">Major facilitator superfamily (MFS) profile domain-containing protein</fullName>
    </recommendedName>
</protein>
<evidence type="ECO:0000313" key="8">
    <source>
        <dbReference type="Proteomes" id="UP000249056"/>
    </source>
</evidence>
<organism evidence="7 8">
    <name type="scientific">Monilinia fructigena</name>
    <dbReference type="NCBI Taxonomy" id="38457"/>
    <lineage>
        <taxon>Eukaryota</taxon>
        <taxon>Fungi</taxon>
        <taxon>Dikarya</taxon>
        <taxon>Ascomycota</taxon>
        <taxon>Pezizomycotina</taxon>
        <taxon>Leotiomycetes</taxon>
        <taxon>Helotiales</taxon>
        <taxon>Sclerotiniaceae</taxon>
        <taxon>Monilinia</taxon>
    </lineage>
</organism>
<dbReference type="AlphaFoldDB" id="A0A395IYZ0"/>
<evidence type="ECO:0000256" key="4">
    <source>
        <dbReference type="ARBA" id="ARBA00023136"/>
    </source>
</evidence>
<reference evidence="7 8" key="1">
    <citation type="submission" date="2018-06" db="EMBL/GenBank/DDBJ databases">
        <title>Genome Sequence of the Brown Rot Fungal Pathogen Monilinia fructigena.</title>
        <authorList>
            <person name="Landi L."/>
            <person name="De Miccolis Angelini R.M."/>
            <person name="Pollastro S."/>
            <person name="Abate D."/>
            <person name="Faretra F."/>
            <person name="Romanazzi G."/>
        </authorList>
    </citation>
    <scope>NUCLEOTIDE SEQUENCE [LARGE SCALE GENOMIC DNA]</scope>
    <source>
        <strain evidence="7 8">Mfrg269</strain>
    </source>
</reference>
<feature type="transmembrane region" description="Helical" evidence="5">
    <location>
        <begin position="12"/>
        <end position="30"/>
    </location>
</feature>
<dbReference type="Pfam" id="PF07690">
    <property type="entry name" value="MFS_1"/>
    <property type="match status" value="1"/>
</dbReference>
<proteinExistence type="predicted"/>
<evidence type="ECO:0000256" key="2">
    <source>
        <dbReference type="ARBA" id="ARBA00022692"/>
    </source>
</evidence>
<evidence type="ECO:0000313" key="7">
    <source>
        <dbReference type="EMBL" id="RAL65462.1"/>
    </source>
</evidence>
<dbReference type="PANTHER" id="PTHR23501">
    <property type="entry name" value="MAJOR FACILITATOR SUPERFAMILY"/>
    <property type="match status" value="1"/>
</dbReference>
<dbReference type="GO" id="GO:0005886">
    <property type="term" value="C:plasma membrane"/>
    <property type="evidence" value="ECO:0007669"/>
    <property type="project" value="TreeGrafter"/>
</dbReference>
<evidence type="ECO:0000256" key="3">
    <source>
        <dbReference type="ARBA" id="ARBA00022989"/>
    </source>
</evidence>
<dbReference type="InterPro" id="IPR020846">
    <property type="entry name" value="MFS_dom"/>
</dbReference>
<dbReference type="GO" id="GO:0022857">
    <property type="term" value="F:transmembrane transporter activity"/>
    <property type="evidence" value="ECO:0007669"/>
    <property type="project" value="InterPro"/>
</dbReference>
<dbReference type="OrthoDB" id="440553at2759"/>
<comment type="subcellular location">
    <subcellularLocation>
        <location evidence="1">Membrane</location>
        <topology evidence="1">Multi-pass membrane protein</topology>
    </subcellularLocation>
</comment>
<evidence type="ECO:0000256" key="1">
    <source>
        <dbReference type="ARBA" id="ARBA00004141"/>
    </source>
</evidence>
<name>A0A395IYZ0_9HELO</name>
<keyword evidence="8" id="KW-1185">Reference proteome</keyword>
<evidence type="ECO:0000256" key="5">
    <source>
        <dbReference type="SAM" id="Phobius"/>
    </source>
</evidence>
<dbReference type="EMBL" id="QKRW01000010">
    <property type="protein sequence ID" value="RAL65462.1"/>
    <property type="molecule type" value="Genomic_DNA"/>
</dbReference>